<gene>
    <name evidence="2" type="ORF">PROH_09705</name>
</gene>
<protein>
    <recommendedName>
        <fullName evidence="1">Putative restriction endonuclease domain-containing protein</fullName>
    </recommendedName>
</protein>
<dbReference type="CDD" id="cd06260">
    <property type="entry name" value="DUF820-like"/>
    <property type="match status" value="1"/>
</dbReference>
<dbReference type="RefSeq" id="WP_017711342.1">
    <property type="nucleotide sequence ID" value="NZ_KB235933.1"/>
</dbReference>
<dbReference type="EMBL" id="AJTX02000004">
    <property type="protein sequence ID" value="KKJ00036.1"/>
    <property type="molecule type" value="Genomic_DNA"/>
</dbReference>
<dbReference type="InterPro" id="IPR008538">
    <property type="entry name" value="Uma2"/>
</dbReference>
<feature type="domain" description="Putative restriction endonuclease" evidence="1">
    <location>
        <begin position="12"/>
        <end position="178"/>
    </location>
</feature>
<evidence type="ECO:0000259" key="1">
    <source>
        <dbReference type="Pfam" id="PF05685"/>
    </source>
</evidence>
<evidence type="ECO:0000313" key="2">
    <source>
        <dbReference type="EMBL" id="KKJ00036.1"/>
    </source>
</evidence>
<evidence type="ECO:0000313" key="3">
    <source>
        <dbReference type="Proteomes" id="UP000034681"/>
    </source>
</evidence>
<dbReference type="Proteomes" id="UP000034681">
    <property type="component" value="Unassembled WGS sequence"/>
</dbReference>
<comment type="caution">
    <text evidence="2">The sequence shown here is derived from an EMBL/GenBank/DDBJ whole genome shotgun (WGS) entry which is preliminary data.</text>
</comment>
<dbReference type="InterPro" id="IPR012296">
    <property type="entry name" value="Nuclease_put_TT1808"/>
</dbReference>
<organism evidence="2 3">
    <name type="scientific">Prochlorothrix hollandica PCC 9006 = CALU 1027</name>
    <dbReference type="NCBI Taxonomy" id="317619"/>
    <lineage>
        <taxon>Bacteria</taxon>
        <taxon>Bacillati</taxon>
        <taxon>Cyanobacteriota</taxon>
        <taxon>Cyanophyceae</taxon>
        <taxon>Prochlorotrichales</taxon>
        <taxon>Prochlorotrichaceae</taxon>
        <taxon>Prochlorothrix</taxon>
    </lineage>
</organism>
<accession>A0A0M2PU28</accession>
<reference evidence="2" key="1">
    <citation type="submission" date="2012-04" db="EMBL/GenBank/DDBJ databases">
        <authorList>
            <person name="Borisov I.G."/>
            <person name="Ivanikova N.V."/>
            <person name="Pinevich A.V."/>
        </authorList>
    </citation>
    <scope>NUCLEOTIDE SEQUENCE</scope>
    <source>
        <strain evidence="2">CALU 1027</strain>
    </source>
</reference>
<dbReference type="OrthoDB" id="461333at2"/>
<dbReference type="Pfam" id="PF05685">
    <property type="entry name" value="Uma2"/>
    <property type="match status" value="1"/>
</dbReference>
<dbReference type="PANTHER" id="PTHR34107:SF8">
    <property type="entry name" value="UNIDENTIFIED OPEN READING FRAME"/>
    <property type="match status" value="1"/>
</dbReference>
<dbReference type="eggNOG" id="COG4636">
    <property type="taxonomic scope" value="Bacteria"/>
</dbReference>
<proteinExistence type="predicted"/>
<name>A0A0M2PU28_PROHO</name>
<dbReference type="AlphaFoldDB" id="A0A0M2PU28"/>
<dbReference type="InterPro" id="IPR011335">
    <property type="entry name" value="Restrct_endonuc-II-like"/>
</dbReference>
<sequence>MVQSPAQLITLAEFLRLPETKPTSEFFEGQIRQKPIPSGKHSSIQTELAALINQTLRKQRLGRAFTELRCSFGGRSIVPDIAVFEWSQIVRDANGEVADRFEVAPSWAIEILSPQQSQTQVTKKLLFCLAQGSSLGWLVDPGEQTVFVYGGGGRVQVLDQGSQVLPVPEFAAGLGVTVADLFGLLLD</sequence>
<dbReference type="STRING" id="317619.GCA_000332315_00699"/>
<dbReference type="Gene3D" id="3.90.1570.10">
    <property type="entry name" value="tt1808, chain A"/>
    <property type="match status" value="1"/>
</dbReference>
<keyword evidence="3" id="KW-1185">Reference proteome</keyword>
<dbReference type="SUPFAM" id="SSF52980">
    <property type="entry name" value="Restriction endonuclease-like"/>
    <property type="match status" value="1"/>
</dbReference>
<dbReference type="PANTHER" id="PTHR34107">
    <property type="entry name" value="SLL0198 PROTEIN-RELATED"/>
    <property type="match status" value="1"/>
</dbReference>